<dbReference type="Gene3D" id="3.30.40.10">
    <property type="entry name" value="Zinc/RING finger domain, C3HC4 (zinc finger)"/>
    <property type="match status" value="1"/>
</dbReference>
<dbReference type="InterPro" id="IPR001841">
    <property type="entry name" value="Znf_RING"/>
</dbReference>
<keyword evidence="7" id="KW-0862">Zinc</keyword>
<evidence type="ECO:0000256" key="9">
    <source>
        <dbReference type="SAM" id="MobiDB-lite"/>
    </source>
</evidence>
<evidence type="ECO:0000259" key="10">
    <source>
        <dbReference type="PROSITE" id="PS50089"/>
    </source>
</evidence>
<feature type="compositionally biased region" description="Basic and acidic residues" evidence="9">
    <location>
        <begin position="149"/>
        <end position="158"/>
    </location>
</feature>
<dbReference type="InterPro" id="IPR045191">
    <property type="entry name" value="MBR1/2-like"/>
</dbReference>
<organism evidence="11 12">
    <name type="scientific">Hibiscus syriacus</name>
    <name type="common">Rose of Sharon</name>
    <dbReference type="NCBI Taxonomy" id="106335"/>
    <lineage>
        <taxon>Eukaryota</taxon>
        <taxon>Viridiplantae</taxon>
        <taxon>Streptophyta</taxon>
        <taxon>Embryophyta</taxon>
        <taxon>Tracheophyta</taxon>
        <taxon>Spermatophyta</taxon>
        <taxon>Magnoliopsida</taxon>
        <taxon>eudicotyledons</taxon>
        <taxon>Gunneridae</taxon>
        <taxon>Pentapetalae</taxon>
        <taxon>rosids</taxon>
        <taxon>malvids</taxon>
        <taxon>Malvales</taxon>
        <taxon>Malvaceae</taxon>
        <taxon>Malvoideae</taxon>
        <taxon>Hibiscus</taxon>
    </lineage>
</organism>
<dbReference type="EMBL" id="VEPZ02000976">
    <property type="protein sequence ID" value="KAE8705980.1"/>
    <property type="molecule type" value="Genomic_DNA"/>
</dbReference>
<comment type="catalytic activity">
    <reaction evidence="1">
        <text>S-ubiquitinyl-[E2 ubiquitin-conjugating enzyme]-L-cysteine + [acceptor protein]-L-lysine = [E2 ubiquitin-conjugating enzyme]-L-cysteine + N(6)-ubiquitinyl-[acceptor protein]-L-lysine.</text>
        <dbReference type="EC" id="2.3.2.27"/>
    </reaction>
</comment>
<reference evidence="11" key="1">
    <citation type="submission" date="2019-09" db="EMBL/GenBank/DDBJ databases">
        <title>Draft genome information of white flower Hibiscus syriacus.</title>
        <authorList>
            <person name="Kim Y.-M."/>
        </authorList>
    </citation>
    <scope>NUCLEOTIDE SEQUENCE [LARGE SCALE GENOMIC DNA]</scope>
    <source>
        <strain evidence="11">YM2019G1</strain>
    </source>
</reference>
<accession>A0A6A3AMZ9</accession>
<evidence type="ECO:0000313" key="11">
    <source>
        <dbReference type="EMBL" id="KAE8705980.1"/>
    </source>
</evidence>
<feature type="compositionally biased region" description="Polar residues" evidence="9">
    <location>
        <begin position="130"/>
        <end position="148"/>
    </location>
</feature>
<dbReference type="SUPFAM" id="SSF57850">
    <property type="entry name" value="RING/U-box"/>
    <property type="match status" value="1"/>
</dbReference>
<keyword evidence="5 8" id="KW-0863">Zinc-finger</keyword>
<keyword evidence="12" id="KW-1185">Reference proteome</keyword>
<dbReference type="SMART" id="SM00184">
    <property type="entry name" value="RING"/>
    <property type="match status" value="1"/>
</dbReference>
<evidence type="ECO:0000256" key="3">
    <source>
        <dbReference type="ARBA" id="ARBA00022679"/>
    </source>
</evidence>
<proteinExistence type="predicted"/>
<feature type="region of interest" description="Disordered" evidence="9">
    <location>
        <begin position="32"/>
        <end position="92"/>
    </location>
</feature>
<comment type="caution">
    <text evidence="11">The sequence shown here is derived from an EMBL/GenBank/DDBJ whole genome shotgun (WGS) entry which is preliminary data.</text>
</comment>
<dbReference type="AlphaFoldDB" id="A0A6A3AMZ9"/>
<dbReference type="EC" id="2.3.2.27" evidence="2"/>
<dbReference type="Pfam" id="PF13639">
    <property type="entry name" value="zf-RING_2"/>
    <property type="match status" value="1"/>
</dbReference>
<dbReference type="InterPro" id="IPR013083">
    <property type="entry name" value="Znf_RING/FYVE/PHD"/>
</dbReference>
<dbReference type="CDD" id="cd16469">
    <property type="entry name" value="RING-H2_RNF24-like"/>
    <property type="match status" value="1"/>
</dbReference>
<dbReference type="GO" id="GO:0008270">
    <property type="term" value="F:zinc ion binding"/>
    <property type="evidence" value="ECO:0007669"/>
    <property type="project" value="UniProtKB-KW"/>
</dbReference>
<evidence type="ECO:0000256" key="7">
    <source>
        <dbReference type="ARBA" id="ARBA00022833"/>
    </source>
</evidence>
<feature type="region of interest" description="Disordered" evidence="9">
    <location>
        <begin position="130"/>
        <end position="158"/>
    </location>
</feature>
<dbReference type="Proteomes" id="UP000436088">
    <property type="component" value="Unassembled WGS sequence"/>
</dbReference>
<evidence type="ECO:0000256" key="2">
    <source>
        <dbReference type="ARBA" id="ARBA00012483"/>
    </source>
</evidence>
<evidence type="ECO:0000256" key="6">
    <source>
        <dbReference type="ARBA" id="ARBA00022786"/>
    </source>
</evidence>
<evidence type="ECO:0000256" key="4">
    <source>
        <dbReference type="ARBA" id="ARBA00022723"/>
    </source>
</evidence>
<evidence type="ECO:0000313" key="12">
    <source>
        <dbReference type="Proteomes" id="UP000436088"/>
    </source>
</evidence>
<keyword evidence="6" id="KW-0833">Ubl conjugation pathway</keyword>
<keyword evidence="4" id="KW-0479">Metal-binding</keyword>
<dbReference type="PANTHER" id="PTHR22937:SF174">
    <property type="entry name" value="RING-TYPE E3 UBIQUITIN TRANSFERASE"/>
    <property type="match status" value="1"/>
</dbReference>
<evidence type="ECO:0000256" key="8">
    <source>
        <dbReference type="PROSITE-ProRule" id="PRU00175"/>
    </source>
</evidence>
<dbReference type="PROSITE" id="PS50089">
    <property type="entry name" value="ZF_RING_2"/>
    <property type="match status" value="1"/>
</dbReference>
<keyword evidence="3" id="KW-0808">Transferase</keyword>
<dbReference type="FunFam" id="3.30.40.10:FF:000538">
    <property type="entry name" value="E3 ubiquitin-protein ligase MBR2 isoform A"/>
    <property type="match status" value="1"/>
</dbReference>
<name>A0A6A3AMZ9_HIBSY</name>
<feature type="compositionally biased region" description="Polar residues" evidence="9">
    <location>
        <begin position="38"/>
        <end position="52"/>
    </location>
</feature>
<dbReference type="PANTHER" id="PTHR22937">
    <property type="entry name" value="E3 UBIQUITIN-PROTEIN LIGASE RNF165"/>
    <property type="match status" value="1"/>
</dbReference>
<protein>
    <recommendedName>
        <fullName evidence="2">RING-type E3 ubiquitin transferase</fullName>
        <ecNumber evidence="2">2.3.2.27</ecNumber>
    </recommendedName>
</protein>
<feature type="domain" description="RING-type" evidence="10">
    <location>
        <begin position="250"/>
        <end position="292"/>
    </location>
</feature>
<evidence type="ECO:0000256" key="5">
    <source>
        <dbReference type="ARBA" id="ARBA00022771"/>
    </source>
</evidence>
<dbReference type="GO" id="GO:0061630">
    <property type="term" value="F:ubiquitin protein ligase activity"/>
    <property type="evidence" value="ECO:0007669"/>
    <property type="project" value="UniProtKB-EC"/>
</dbReference>
<evidence type="ECO:0000256" key="1">
    <source>
        <dbReference type="ARBA" id="ARBA00000900"/>
    </source>
</evidence>
<sequence>MRNVRSRPALDLDSNHVRTHLSSYSSHTFYPTSHPVEHSSSVDISGQSSNAISREGGHLRTSPTHGRILPEDSNDFNNDINRFPGGSATNASLEVGAPQHDFISGRNPVLPQGFYGNSTISPSEEGMQVVSESYSSRHPQSSSALTWRNNERNGRTRISHDRYRSLADDAAFHGRFSSQGSMIADNAAFYGSRNMFDQHRDMRLNIDNMTYEAWERIGSVNTGLSEDSISKCLAETIYHCSDQYQDESSCVICLEDYKDMDEIGALKTCGHKYHAPCIKKWLSMKNTCPICKASVVADDTREK</sequence>
<gene>
    <name evidence="11" type="ORF">F3Y22_tig00110411pilonHSYRG00003</name>
</gene>